<dbReference type="OrthoDB" id="1470350at2759"/>
<name>A0A9N9Q2H8_9HELO</name>
<gene>
    <name evidence="1" type="ORF">HYALB_00006840</name>
</gene>
<keyword evidence="2" id="KW-1185">Reference proteome</keyword>
<proteinExistence type="predicted"/>
<reference evidence="1" key="1">
    <citation type="submission" date="2021-07" db="EMBL/GenBank/DDBJ databases">
        <authorList>
            <person name="Durling M."/>
        </authorList>
    </citation>
    <scope>NUCLEOTIDE SEQUENCE</scope>
</reference>
<organism evidence="1 2">
    <name type="scientific">Hymenoscyphus albidus</name>
    <dbReference type="NCBI Taxonomy" id="595503"/>
    <lineage>
        <taxon>Eukaryota</taxon>
        <taxon>Fungi</taxon>
        <taxon>Dikarya</taxon>
        <taxon>Ascomycota</taxon>
        <taxon>Pezizomycotina</taxon>
        <taxon>Leotiomycetes</taxon>
        <taxon>Helotiales</taxon>
        <taxon>Helotiaceae</taxon>
        <taxon>Hymenoscyphus</taxon>
    </lineage>
</organism>
<comment type="caution">
    <text evidence="1">The sequence shown here is derived from an EMBL/GenBank/DDBJ whole genome shotgun (WGS) entry which is preliminary data.</text>
</comment>
<dbReference type="EMBL" id="CAJVRM010000055">
    <property type="protein sequence ID" value="CAG8972749.1"/>
    <property type="molecule type" value="Genomic_DNA"/>
</dbReference>
<evidence type="ECO:0000313" key="2">
    <source>
        <dbReference type="Proteomes" id="UP000701801"/>
    </source>
</evidence>
<dbReference type="Proteomes" id="UP000701801">
    <property type="component" value="Unassembled WGS sequence"/>
</dbReference>
<evidence type="ECO:0000313" key="1">
    <source>
        <dbReference type="EMBL" id="CAG8972749.1"/>
    </source>
</evidence>
<dbReference type="AlphaFoldDB" id="A0A9N9Q2H8"/>
<sequence>MNPSLLYDFIDFDDNNWMIWYKWPKRSAARDPMTRILKTLEEYLKLPKSERPGAAWLITTMEEAQRQLGMKEPDILLVNTKAYRVAF</sequence>
<accession>A0A9N9Q2H8</accession>
<protein>
    <submittedName>
        <fullName evidence="1">Uncharacterized protein</fullName>
    </submittedName>
</protein>